<proteinExistence type="predicted"/>
<dbReference type="Proteomes" id="UP000275078">
    <property type="component" value="Unassembled WGS sequence"/>
</dbReference>
<feature type="region of interest" description="Disordered" evidence="1">
    <location>
        <begin position="1"/>
        <end position="23"/>
    </location>
</feature>
<evidence type="ECO:0000256" key="1">
    <source>
        <dbReference type="SAM" id="MobiDB-lite"/>
    </source>
</evidence>
<sequence length="504" mass="57524">MASYAPHVKQSPGTNDGPPDTESQDGEFYYSRDLYIALGNLSYERLVRFVIYLDPKNFTKKPPQYTAYNWLLMRGKRDKIYKLAQKRIKEWEGANELFGQVPDRLIVRKSLKHALYALEKGLFEVIRFCDTEEGSVGKTPVPYKETEEEMFRRVKLVEDQREEEDVFYARKRVSELKVGSEGQCKRSHATNTLDKYHPSRLASPIFIFCFIELLVSSSVASLPPVYFAHLFRSVISVFVGLFPSFRTSDVARLRVEVICSDTHDAENSLDHTHHASRLANARLYHLHHSVPLLIHQLQVPHSLHVYISAIFVEMSYSFSGNKIIESSVKIAPAGPTRGRDVDDLILTIEGILRSISQRLGVPIERIKAELRGERSRSDVASSPERLANNPDSVIGLFLSMIAAANQNQQASRAYDGASDERDKYAWMEWTDAFDALSPEEQEHYFFTTTNPHDPAKEDIEYVEKTLIPLITTRRSLKNAFKLAPYCNALRHIMIKTDKFDPMGG</sequence>
<reference evidence="2 3" key="1">
    <citation type="journal article" date="2018" name="Nat. Ecol. Evol.">
        <title>Pezizomycetes genomes reveal the molecular basis of ectomycorrhizal truffle lifestyle.</title>
        <authorList>
            <person name="Murat C."/>
            <person name="Payen T."/>
            <person name="Noel B."/>
            <person name="Kuo A."/>
            <person name="Morin E."/>
            <person name="Chen J."/>
            <person name="Kohler A."/>
            <person name="Krizsan K."/>
            <person name="Balestrini R."/>
            <person name="Da Silva C."/>
            <person name="Montanini B."/>
            <person name="Hainaut M."/>
            <person name="Levati E."/>
            <person name="Barry K.W."/>
            <person name="Belfiori B."/>
            <person name="Cichocki N."/>
            <person name="Clum A."/>
            <person name="Dockter R.B."/>
            <person name="Fauchery L."/>
            <person name="Guy J."/>
            <person name="Iotti M."/>
            <person name="Le Tacon F."/>
            <person name="Lindquist E.A."/>
            <person name="Lipzen A."/>
            <person name="Malagnac F."/>
            <person name="Mello A."/>
            <person name="Molinier V."/>
            <person name="Miyauchi S."/>
            <person name="Poulain J."/>
            <person name="Riccioni C."/>
            <person name="Rubini A."/>
            <person name="Sitrit Y."/>
            <person name="Splivallo R."/>
            <person name="Traeger S."/>
            <person name="Wang M."/>
            <person name="Zifcakova L."/>
            <person name="Wipf D."/>
            <person name="Zambonelli A."/>
            <person name="Paolocci F."/>
            <person name="Nowrousian M."/>
            <person name="Ottonello S."/>
            <person name="Baldrian P."/>
            <person name="Spatafora J.W."/>
            <person name="Henrissat B."/>
            <person name="Nagy L.G."/>
            <person name="Aury J.M."/>
            <person name="Wincker P."/>
            <person name="Grigoriev I.V."/>
            <person name="Bonfante P."/>
            <person name="Martin F.M."/>
        </authorList>
    </citation>
    <scope>NUCLEOTIDE SEQUENCE [LARGE SCALE GENOMIC DNA]</scope>
    <source>
        <strain evidence="2 3">RN42</strain>
    </source>
</reference>
<evidence type="ECO:0000313" key="2">
    <source>
        <dbReference type="EMBL" id="RPA74267.1"/>
    </source>
</evidence>
<keyword evidence="3" id="KW-1185">Reference proteome</keyword>
<gene>
    <name evidence="2" type="ORF">BJ508DRAFT_340484</name>
</gene>
<name>A0A3N4HLZ8_ASCIM</name>
<organism evidence="2 3">
    <name type="scientific">Ascobolus immersus RN42</name>
    <dbReference type="NCBI Taxonomy" id="1160509"/>
    <lineage>
        <taxon>Eukaryota</taxon>
        <taxon>Fungi</taxon>
        <taxon>Dikarya</taxon>
        <taxon>Ascomycota</taxon>
        <taxon>Pezizomycotina</taxon>
        <taxon>Pezizomycetes</taxon>
        <taxon>Pezizales</taxon>
        <taxon>Ascobolaceae</taxon>
        <taxon>Ascobolus</taxon>
    </lineage>
</organism>
<protein>
    <submittedName>
        <fullName evidence="2">Uncharacterized protein</fullName>
    </submittedName>
</protein>
<evidence type="ECO:0000313" key="3">
    <source>
        <dbReference type="Proteomes" id="UP000275078"/>
    </source>
</evidence>
<accession>A0A3N4HLZ8</accession>
<dbReference type="EMBL" id="ML119795">
    <property type="protein sequence ID" value="RPA74267.1"/>
    <property type="molecule type" value="Genomic_DNA"/>
</dbReference>
<dbReference type="AlphaFoldDB" id="A0A3N4HLZ8"/>